<dbReference type="Pfam" id="PF13087">
    <property type="entry name" value="AAA_12"/>
    <property type="match status" value="1"/>
</dbReference>
<name>A0ABV7PTL0_9ACTN</name>
<evidence type="ECO:0000256" key="1">
    <source>
        <dbReference type="ARBA" id="ARBA00007913"/>
    </source>
</evidence>
<dbReference type="GO" id="GO:0004386">
    <property type="term" value="F:helicase activity"/>
    <property type="evidence" value="ECO:0007669"/>
    <property type="project" value="UniProtKB-KW"/>
</dbReference>
<dbReference type="PANTHER" id="PTHR43788">
    <property type="entry name" value="DNA2/NAM7 HELICASE FAMILY MEMBER"/>
    <property type="match status" value="1"/>
</dbReference>
<keyword evidence="2" id="KW-0547">Nucleotide-binding</keyword>
<dbReference type="InterPro" id="IPR003593">
    <property type="entry name" value="AAA+_ATPase"/>
</dbReference>
<gene>
    <name evidence="7" type="ORF">ACFO8M_02415</name>
</gene>
<comment type="caution">
    <text evidence="7">The sequence shown here is derived from an EMBL/GenBank/DDBJ whole genome shotgun (WGS) entry which is preliminary data.</text>
</comment>
<evidence type="ECO:0000256" key="2">
    <source>
        <dbReference type="ARBA" id="ARBA00022741"/>
    </source>
</evidence>
<dbReference type="InterPro" id="IPR027417">
    <property type="entry name" value="P-loop_NTPase"/>
</dbReference>
<dbReference type="InterPro" id="IPR041677">
    <property type="entry name" value="DNA2/NAM7_AAA_11"/>
</dbReference>
<dbReference type="Proteomes" id="UP001595712">
    <property type="component" value="Unassembled WGS sequence"/>
</dbReference>
<evidence type="ECO:0000256" key="3">
    <source>
        <dbReference type="ARBA" id="ARBA00022801"/>
    </source>
</evidence>
<dbReference type="Pfam" id="PF13086">
    <property type="entry name" value="AAA_11"/>
    <property type="match status" value="1"/>
</dbReference>
<protein>
    <submittedName>
        <fullName evidence="7">DEAD/DEAH box helicase</fullName>
        <ecNumber evidence="7">3.6.4.-</ecNumber>
    </submittedName>
</protein>
<organism evidence="7 8">
    <name type="scientific">Glycomyces rhizosphaerae</name>
    <dbReference type="NCBI Taxonomy" id="2054422"/>
    <lineage>
        <taxon>Bacteria</taxon>
        <taxon>Bacillati</taxon>
        <taxon>Actinomycetota</taxon>
        <taxon>Actinomycetes</taxon>
        <taxon>Glycomycetales</taxon>
        <taxon>Glycomycetaceae</taxon>
        <taxon>Glycomyces</taxon>
    </lineage>
</organism>
<dbReference type="PANTHER" id="PTHR43788:SF8">
    <property type="entry name" value="DNA-BINDING PROTEIN SMUBP-2"/>
    <property type="match status" value="1"/>
</dbReference>
<dbReference type="RefSeq" id="WP_387969982.1">
    <property type="nucleotide sequence ID" value="NZ_JBHRWO010000004.1"/>
</dbReference>
<sequence length="908" mass="98286">MSASRLLHALADLAPTSQPSQQRLLRDHLGEQCVWSKDLDNVRGAAELAKYDELHRDERLLRQGWGVVVGRTEVDGKQRRIRVPLVNRPVRLRADAARSEVQEVIAAGDVEVHEALAGTEFAAQLEAVFDPERSSAVLEDLTWLQRAAEAAGFADTTLWHLPAQRDPDRLLVVVKAVVYITADQAPTPLASGLRGWAVRPGVDGTALTAMYDPSDDLPATDDRPLWSPLPLSREQTAAVIEARTAPVTVVAGAPGCGKSHTLAAIALDAMANGQSVLIATQSVHAADVLADLLDRHPGPPPVHFGDSERRDRFLTRISGGTAKGRKAREVERQRQAATEATEYVQRVEAEVAEWLNIESRRSRAEDLPSFLLDDYPGLREADLDRAERLLAIANSADDGWWPRLRAGVARRRLRRIAGGDGATASIARALRAARDQRDAARLASAGGLRLAPLWRSLETADAEAAQAIGQALTIETESAQRHDAASRRAVAELAAALRRGGRPQRRTLLEQVNAKALLQAMPLWIGTVADVEDVLPARPGMFDLVILDEASHINQMRAAPVLARARRAVVAGDPRQLRFVSFTGAAKTEDVLANHDLSDRLGQLDIGKVSAYDLACGAGPVVELTEHHRSVPHLIGFSAAKFYHGRVKPITTHPRNHEADAITVHRVNAKSSKDGVIPVEVERSIDLLAELVDSGATGLAVISPFRAQAEAIEAAILKRFDLETIRRHRLRTGTVHAFQGSEAATVIIALGVAEGDTAGRRRFAAGANLFNVMVTRAREHLHVVTAIGEPDGLIGEFLRYADQPPRSPGNGESVGEWTAKLADALEGAEVPVRQAYPVGHWTVDLVLGEAEQAIGVVAEVHPEGPEAHIARHRALHRAGWRIEEAFPSAYDDDPSRAAIDLLADLAAH</sequence>
<evidence type="ECO:0000256" key="4">
    <source>
        <dbReference type="ARBA" id="ARBA00022806"/>
    </source>
</evidence>
<evidence type="ECO:0000313" key="8">
    <source>
        <dbReference type="Proteomes" id="UP001595712"/>
    </source>
</evidence>
<dbReference type="EC" id="3.6.4.-" evidence="7"/>
<evidence type="ECO:0000259" key="6">
    <source>
        <dbReference type="SMART" id="SM00382"/>
    </source>
</evidence>
<reference evidence="8" key="1">
    <citation type="journal article" date="2019" name="Int. J. Syst. Evol. Microbiol.">
        <title>The Global Catalogue of Microorganisms (GCM) 10K type strain sequencing project: providing services to taxonomists for standard genome sequencing and annotation.</title>
        <authorList>
            <consortium name="The Broad Institute Genomics Platform"/>
            <consortium name="The Broad Institute Genome Sequencing Center for Infectious Disease"/>
            <person name="Wu L."/>
            <person name="Ma J."/>
        </authorList>
    </citation>
    <scope>NUCLEOTIDE SEQUENCE [LARGE SCALE GENOMIC DNA]</scope>
    <source>
        <strain evidence="8">CGMCC 4.7396</strain>
    </source>
</reference>
<dbReference type="EMBL" id="JBHRWO010000004">
    <property type="protein sequence ID" value="MFC3491341.1"/>
    <property type="molecule type" value="Genomic_DNA"/>
</dbReference>
<feature type="domain" description="AAA+ ATPase" evidence="6">
    <location>
        <begin position="244"/>
        <end position="423"/>
    </location>
</feature>
<evidence type="ECO:0000256" key="5">
    <source>
        <dbReference type="ARBA" id="ARBA00022840"/>
    </source>
</evidence>
<dbReference type="InterPro" id="IPR050534">
    <property type="entry name" value="Coronavir_polyprotein_1ab"/>
</dbReference>
<dbReference type="InterPro" id="IPR041679">
    <property type="entry name" value="DNA2/NAM7-like_C"/>
</dbReference>
<dbReference type="SMART" id="SM00382">
    <property type="entry name" value="AAA"/>
    <property type="match status" value="1"/>
</dbReference>
<dbReference type="GO" id="GO:0016787">
    <property type="term" value="F:hydrolase activity"/>
    <property type="evidence" value="ECO:0007669"/>
    <property type="project" value="UniProtKB-KW"/>
</dbReference>
<comment type="similarity">
    <text evidence="1">Belongs to the DNA2/NAM7 helicase family.</text>
</comment>
<accession>A0ABV7PTL0</accession>
<keyword evidence="8" id="KW-1185">Reference proteome</keyword>
<dbReference type="SUPFAM" id="SSF52540">
    <property type="entry name" value="P-loop containing nucleoside triphosphate hydrolases"/>
    <property type="match status" value="1"/>
</dbReference>
<evidence type="ECO:0000313" key="7">
    <source>
        <dbReference type="EMBL" id="MFC3491341.1"/>
    </source>
</evidence>
<dbReference type="Gene3D" id="3.40.50.300">
    <property type="entry name" value="P-loop containing nucleotide triphosphate hydrolases"/>
    <property type="match status" value="2"/>
</dbReference>
<keyword evidence="3 7" id="KW-0378">Hydrolase</keyword>
<proteinExistence type="inferred from homology"/>
<keyword evidence="4 7" id="KW-0347">Helicase</keyword>
<keyword evidence="5" id="KW-0067">ATP-binding</keyword>